<sequence length="328" mass="36210">MATLVKQPAWRLVYAGKDITGDIMEQVVSVAYTDHVHGKSDEMEVTIEDRTGRWRGGWYPAKGDEAELWIGYARGLMMPCGKFRVDEVEFSGPPDIIVLRCLAASITQDLRTKKSRAFEAQTLKAIAETVAGEHGLALVGEVVDIAFDRISQDDETDLAFLKRLAEDYGHSFTVRGENLVFAKVEELRGGKVVAALARGDLQDYSLRDKARDVYRACEVSYQDPQTKELITHTVEAEGVESGDTLKRKVRVENASQAEAKAKALLDKENRLQLAGSLTVSGMPHLVAGVNLALTDLGRLSGVYHITRSTHSVERGRGYTTDVEIERVS</sequence>
<dbReference type="STRING" id="414684.RC1_1130"/>
<evidence type="ECO:0000313" key="1">
    <source>
        <dbReference type="EMBL" id="ACI98546.1"/>
    </source>
</evidence>
<dbReference type="HOGENOM" id="CLU_050639_3_0_5"/>
<dbReference type="Pfam" id="PF05954">
    <property type="entry name" value="Phage_GPD"/>
    <property type="match status" value="1"/>
</dbReference>
<keyword evidence="2" id="KW-1185">Reference proteome</keyword>
<dbReference type="KEGG" id="rce:RC1_1130"/>
<dbReference type="Proteomes" id="UP000001591">
    <property type="component" value="Chromosome"/>
</dbReference>
<dbReference type="EMBL" id="CP000613">
    <property type="protein sequence ID" value="ACI98546.1"/>
    <property type="molecule type" value="Genomic_DNA"/>
</dbReference>
<dbReference type="OrthoDB" id="4070623at2"/>
<gene>
    <name evidence="1" type="ordered locus">RC1_1130</name>
</gene>
<proteinExistence type="predicted"/>
<name>B6IMG7_RHOCS</name>
<dbReference type="RefSeq" id="WP_012566335.1">
    <property type="nucleotide sequence ID" value="NC_011420.2"/>
</dbReference>
<dbReference type="eggNOG" id="COG3500">
    <property type="taxonomic scope" value="Bacteria"/>
</dbReference>
<dbReference type="AlphaFoldDB" id="B6IMG7"/>
<accession>B6IMG7</accession>
<protein>
    <submittedName>
        <fullName evidence="1">Phage late control gene D protein (GPD), putative</fullName>
    </submittedName>
</protein>
<reference evidence="1 2" key="1">
    <citation type="journal article" date="2010" name="BMC Genomics">
        <title>Metabolic flexibility revealed in the genome of the cyst-forming alpha-1 proteobacterium Rhodospirillum centenum.</title>
        <authorList>
            <person name="Lu Y.K."/>
            <person name="Marden J."/>
            <person name="Han M."/>
            <person name="Swingley W.D."/>
            <person name="Mastrian S.D."/>
            <person name="Chowdhury S.R."/>
            <person name="Hao J."/>
            <person name="Helmy T."/>
            <person name="Kim S."/>
            <person name="Kurdoglu A.A."/>
            <person name="Matthies H.J."/>
            <person name="Rollo D."/>
            <person name="Stothard P."/>
            <person name="Blankenship R.E."/>
            <person name="Bauer C.E."/>
            <person name="Touchman J.W."/>
        </authorList>
    </citation>
    <scope>NUCLEOTIDE SEQUENCE [LARGE SCALE GENOMIC DNA]</scope>
    <source>
        <strain evidence="2">ATCC 51521 / SW</strain>
    </source>
</reference>
<dbReference type="PANTHER" id="PTHR35862">
    <property type="entry name" value="FELS-2 PROPHAGE PROTEIN"/>
    <property type="match status" value="1"/>
</dbReference>
<organism evidence="1 2">
    <name type="scientific">Rhodospirillum centenum (strain ATCC 51521 / SW)</name>
    <dbReference type="NCBI Taxonomy" id="414684"/>
    <lineage>
        <taxon>Bacteria</taxon>
        <taxon>Pseudomonadati</taxon>
        <taxon>Pseudomonadota</taxon>
        <taxon>Alphaproteobacteria</taxon>
        <taxon>Rhodospirillales</taxon>
        <taxon>Rhodospirillaceae</taxon>
        <taxon>Rhodospirillum</taxon>
    </lineage>
</organism>
<dbReference type="InterPro" id="IPR052726">
    <property type="entry name" value="Phage_Baseplate_Hub"/>
</dbReference>
<dbReference type="PANTHER" id="PTHR35862:SF1">
    <property type="entry name" value="FELS-2 PROPHAGE PROTEIN"/>
    <property type="match status" value="1"/>
</dbReference>
<evidence type="ECO:0000313" key="2">
    <source>
        <dbReference type="Proteomes" id="UP000001591"/>
    </source>
</evidence>
<dbReference type="Gene3D" id="3.55.50.10">
    <property type="entry name" value="Baseplate protein-like domains"/>
    <property type="match status" value="1"/>
</dbReference>
<dbReference type="SUPFAM" id="SSF69279">
    <property type="entry name" value="Phage tail proteins"/>
    <property type="match status" value="1"/>
</dbReference>